<gene>
    <name evidence="2" type="ORF">Tci_052621</name>
</gene>
<evidence type="ECO:0000313" key="2">
    <source>
        <dbReference type="EMBL" id="GEU80643.1"/>
    </source>
</evidence>
<accession>A0A6L2N3F2</accession>
<comment type="caution">
    <text evidence="2">The sequence shown here is derived from an EMBL/GenBank/DDBJ whole genome shotgun (WGS) entry which is preliminary data.</text>
</comment>
<proteinExistence type="predicted"/>
<dbReference type="EMBL" id="BKCJ010008116">
    <property type="protein sequence ID" value="GEU80643.1"/>
    <property type="molecule type" value="Genomic_DNA"/>
</dbReference>
<evidence type="ECO:0000256" key="1">
    <source>
        <dbReference type="SAM" id="MobiDB-lite"/>
    </source>
</evidence>
<dbReference type="AlphaFoldDB" id="A0A6L2N3F2"/>
<name>A0A6L2N3F2_TANCI</name>
<reference evidence="2" key="1">
    <citation type="journal article" date="2019" name="Sci. Rep.">
        <title>Draft genome of Tanacetum cinerariifolium, the natural source of mosquito coil.</title>
        <authorList>
            <person name="Yamashiro T."/>
            <person name="Shiraishi A."/>
            <person name="Satake H."/>
            <person name="Nakayama K."/>
        </authorList>
    </citation>
    <scope>NUCLEOTIDE SEQUENCE</scope>
</reference>
<organism evidence="2">
    <name type="scientific">Tanacetum cinerariifolium</name>
    <name type="common">Dalmatian daisy</name>
    <name type="synonym">Chrysanthemum cinerariifolium</name>
    <dbReference type="NCBI Taxonomy" id="118510"/>
    <lineage>
        <taxon>Eukaryota</taxon>
        <taxon>Viridiplantae</taxon>
        <taxon>Streptophyta</taxon>
        <taxon>Embryophyta</taxon>
        <taxon>Tracheophyta</taxon>
        <taxon>Spermatophyta</taxon>
        <taxon>Magnoliopsida</taxon>
        <taxon>eudicotyledons</taxon>
        <taxon>Gunneridae</taxon>
        <taxon>Pentapetalae</taxon>
        <taxon>asterids</taxon>
        <taxon>campanulids</taxon>
        <taxon>Asterales</taxon>
        <taxon>Asteraceae</taxon>
        <taxon>Asteroideae</taxon>
        <taxon>Anthemideae</taxon>
        <taxon>Anthemidinae</taxon>
        <taxon>Tanacetum</taxon>
    </lineage>
</organism>
<sequence length="305" mass="34927">MMNEQNTFVAYKSGPPNARTHSHSIFIRNQFAKKLCPATTHEVKCKYVKRNTEKGRKNEENADSYEGTMAGVDINTLTMEQYLALSKENQARGVVKPKIGGNVNFETKSQFMCHKTRYSYVYFRLLLRGPLKDGWTYLLQELSTLEDLLKKALSKGMIPGMTPTQKWHDRTLSRSLSSSSNTDGLAAIVSKLDNLGRDMKKLKENVHAIQVGCIICEGPHLDKECSLNEEVKLVKEDKYEEFGRPTPFNGRNGAKYRVGPPGYYTHTDNRPPYREKRPSLEELMNKHLKESARRSTKMNEWITKI</sequence>
<feature type="region of interest" description="Disordered" evidence="1">
    <location>
        <begin position="244"/>
        <end position="275"/>
    </location>
</feature>
<protein>
    <submittedName>
        <fullName evidence="2">Zinc knuckle CX2CX4HX4C</fullName>
    </submittedName>
</protein>